<evidence type="ECO:0000256" key="10">
    <source>
        <dbReference type="HAMAP-Rule" id="MF_00463"/>
    </source>
</evidence>
<protein>
    <recommendedName>
        <fullName evidence="10">Ion-translocating oxidoreductase complex subunit B</fullName>
        <ecNumber evidence="10">7.-.-.-</ecNumber>
    </recommendedName>
    <alternativeName>
        <fullName evidence="10">Rnf electron transport complex subunit B</fullName>
    </alternativeName>
</protein>
<accession>A0A850SYW8</accession>
<dbReference type="Proteomes" id="UP000553343">
    <property type="component" value="Unassembled WGS sequence"/>
</dbReference>
<dbReference type="Gene3D" id="1.10.15.40">
    <property type="entry name" value="Electron transport complex subunit B, putative Fe-S cluster"/>
    <property type="match status" value="1"/>
</dbReference>
<keyword evidence="11" id="KW-0812">Transmembrane</keyword>
<evidence type="ECO:0000256" key="6">
    <source>
        <dbReference type="ARBA" id="ARBA00022982"/>
    </source>
</evidence>
<evidence type="ECO:0000256" key="1">
    <source>
        <dbReference type="ARBA" id="ARBA00022448"/>
    </source>
</evidence>
<feature type="binding site" evidence="10">
    <location>
        <position position="147"/>
    </location>
    <ligand>
        <name>[4Fe-4S] cluster</name>
        <dbReference type="ChEBI" id="CHEBI:49883"/>
        <label>2</label>
    </ligand>
</feature>
<evidence type="ECO:0000256" key="2">
    <source>
        <dbReference type="ARBA" id="ARBA00022485"/>
    </source>
</evidence>
<comment type="subunit">
    <text evidence="10">The complex is composed of six subunits: RnfA, RnfB, RnfC, RnfD, RnfE and RnfG.</text>
</comment>
<evidence type="ECO:0000259" key="12">
    <source>
        <dbReference type="PROSITE" id="PS51379"/>
    </source>
</evidence>
<comment type="caution">
    <text evidence="10">Lacks conserved residue(s) required for the propagation of feature annotation.</text>
</comment>
<sequence>MMISLGIAGASMLVMAVIFSYILGWANKKFKVDVDPKIEAVIEALPGANCGGCGYLGCSDYAIAIVTDNDPVNKCTVGGAACAQQIADIMGVDVGDMVPMHAIVHCNAPLSSRLGLTQYMGEQRCASAQQVADVQACTFGCLGFGDCVQACNYDAIHIVDGLARVDYETCIGCGACAKVCPRNIISIEGFREAAIPVVACSNKDKAKDAKAACKNACVACKACTKVSDLFTISDNLSKCNYDDYSAQKREEAMKAIEKCPTGCIHFVGTQVK</sequence>
<dbReference type="GO" id="GO:0022900">
    <property type="term" value="P:electron transport chain"/>
    <property type="evidence" value="ECO:0007669"/>
    <property type="project" value="UniProtKB-UniRule"/>
</dbReference>
<proteinExistence type="inferred from homology"/>
<dbReference type="PROSITE" id="PS51656">
    <property type="entry name" value="4FE4S"/>
    <property type="match status" value="1"/>
</dbReference>
<dbReference type="GO" id="GO:0009055">
    <property type="term" value="F:electron transfer activity"/>
    <property type="evidence" value="ECO:0007669"/>
    <property type="project" value="InterPro"/>
</dbReference>
<dbReference type="Pfam" id="PF13370">
    <property type="entry name" value="Fer4_13"/>
    <property type="match status" value="1"/>
</dbReference>
<name>A0A850SYW8_9BACT</name>
<evidence type="ECO:0000313" key="15">
    <source>
        <dbReference type="Proteomes" id="UP000553343"/>
    </source>
</evidence>
<dbReference type="PROSITE" id="PS51379">
    <property type="entry name" value="4FE4S_FER_2"/>
    <property type="match status" value="1"/>
</dbReference>
<dbReference type="Gene3D" id="3.30.70.20">
    <property type="match status" value="2"/>
</dbReference>
<dbReference type="InterPro" id="IPR017896">
    <property type="entry name" value="4Fe4S_Fe-S-bd"/>
</dbReference>
<feature type="binding site" evidence="10">
    <location>
        <position position="58"/>
    </location>
    <ligand>
        <name>[4Fe-4S] cluster</name>
        <dbReference type="ChEBI" id="CHEBI:49883"/>
        <label>1</label>
    </ligand>
</feature>
<feature type="binding site" evidence="10">
    <location>
        <position position="75"/>
    </location>
    <ligand>
        <name>[4Fe-4S] cluster</name>
        <dbReference type="ChEBI" id="CHEBI:49883"/>
        <label>1</label>
    </ligand>
</feature>
<evidence type="ECO:0000256" key="7">
    <source>
        <dbReference type="ARBA" id="ARBA00023004"/>
    </source>
</evidence>
<dbReference type="SUPFAM" id="SSF54862">
    <property type="entry name" value="4Fe-4S ferredoxins"/>
    <property type="match status" value="1"/>
</dbReference>
<keyword evidence="8 10" id="KW-0411">Iron-sulfur</keyword>
<feature type="binding site" evidence="10">
    <location>
        <position position="137"/>
    </location>
    <ligand>
        <name>[4Fe-4S] cluster</name>
        <dbReference type="ChEBI" id="CHEBI:49883"/>
        <label>2</label>
    </ligand>
</feature>
<evidence type="ECO:0000256" key="4">
    <source>
        <dbReference type="ARBA" id="ARBA00022737"/>
    </source>
</evidence>
<feature type="binding site" evidence="10">
    <location>
        <position position="141"/>
    </location>
    <ligand>
        <name>[4Fe-4S] cluster</name>
        <dbReference type="ChEBI" id="CHEBI:49883"/>
        <label>2</label>
    </ligand>
</feature>
<evidence type="ECO:0000256" key="9">
    <source>
        <dbReference type="ARBA" id="ARBA00023136"/>
    </source>
</evidence>
<dbReference type="EC" id="7.-.-.-" evidence="10"/>
<comment type="function">
    <text evidence="10">Part of a membrane-bound complex that couples electron transfer with translocation of ions across the membrane.</text>
</comment>
<dbReference type="InterPro" id="IPR017900">
    <property type="entry name" value="4Fe4S_Fe_S_CS"/>
</dbReference>
<gene>
    <name evidence="10" type="primary">rnfB</name>
    <name evidence="14" type="ORF">HXW94_02745</name>
</gene>
<dbReference type="PROSITE" id="PS00198">
    <property type="entry name" value="4FE4S_FER_1"/>
    <property type="match status" value="1"/>
</dbReference>
<dbReference type="GO" id="GO:0005886">
    <property type="term" value="C:plasma membrane"/>
    <property type="evidence" value="ECO:0007669"/>
    <property type="project" value="UniProtKB-SubCell"/>
</dbReference>
<evidence type="ECO:0000256" key="5">
    <source>
        <dbReference type="ARBA" id="ARBA00022967"/>
    </source>
</evidence>
<dbReference type="InterPro" id="IPR007202">
    <property type="entry name" value="4Fe-4S_dom"/>
</dbReference>
<comment type="cofactor">
    <cofactor evidence="10">
        <name>[4Fe-4S] cluster</name>
        <dbReference type="ChEBI" id="CHEBI:49883"/>
    </cofactor>
    <text evidence="10">Binds 3 [4Fe-4S] clusters.</text>
</comment>
<evidence type="ECO:0000256" key="11">
    <source>
        <dbReference type="SAM" id="Phobius"/>
    </source>
</evidence>
<dbReference type="Pfam" id="PF00037">
    <property type="entry name" value="Fer4"/>
    <property type="match status" value="1"/>
</dbReference>
<feature type="transmembrane region" description="Helical" evidence="11">
    <location>
        <begin position="6"/>
        <end position="26"/>
    </location>
</feature>
<comment type="subcellular location">
    <subcellularLocation>
        <location evidence="10">Cell membrane</location>
    </subcellularLocation>
</comment>
<keyword evidence="9 10" id="KW-0472">Membrane</keyword>
<dbReference type="Pfam" id="PF04060">
    <property type="entry name" value="FeS"/>
    <property type="match status" value="1"/>
</dbReference>
<dbReference type="GO" id="GO:0046872">
    <property type="term" value="F:metal ion binding"/>
    <property type="evidence" value="ECO:0007669"/>
    <property type="project" value="UniProtKB-KW"/>
</dbReference>
<keyword evidence="6 10" id="KW-0249">Electron transport</keyword>
<keyword evidence="3 10" id="KW-0479">Metal-binding</keyword>
<keyword evidence="2 10" id="KW-0004">4Fe-4S</keyword>
<dbReference type="PANTHER" id="PTHR43560">
    <property type="entry name" value="ION-TRANSLOCATING OXIDOREDUCTASE COMPLEX SUBUNIT B"/>
    <property type="match status" value="1"/>
</dbReference>
<dbReference type="NCBIfam" id="TIGR01944">
    <property type="entry name" value="rnfB"/>
    <property type="match status" value="1"/>
</dbReference>
<organism evidence="14 15">
    <name type="scientific">Desulfobacter latus</name>
    <dbReference type="NCBI Taxonomy" id="2292"/>
    <lineage>
        <taxon>Bacteria</taxon>
        <taxon>Pseudomonadati</taxon>
        <taxon>Thermodesulfobacteriota</taxon>
        <taxon>Desulfobacteria</taxon>
        <taxon>Desulfobacterales</taxon>
        <taxon>Desulfobacteraceae</taxon>
        <taxon>Desulfobacter</taxon>
    </lineage>
</organism>
<keyword evidence="4 10" id="KW-0677">Repeat</keyword>
<feature type="binding site" evidence="10">
    <location>
        <position position="176"/>
    </location>
    <ligand>
        <name>[4Fe-4S] cluster</name>
        <dbReference type="ChEBI" id="CHEBI:49883"/>
        <label>3</label>
    </ligand>
</feature>
<dbReference type="GO" id="GO:0051539">
    <property type="term" value="F:4 iron, 4 sulfur cluster binding"/>
    <property type="evidence" value="ECO:0007669"/>
    <property type="project" value="UniProtKB-UniRule"/>
</dbReference>
<feature type="binding site" evidence="10">
    <location>
        <position position="50"/>
    </location>
    <ligand>
        <name>[4Fe-4S] cluster</name>
        <dbReference type="ChEBI" id="CHEBI:49883"/>
        <label>1</label>
    </ligand>
</feature>
<evidence type="ECO:0000313" key="14">
    <source>
        <dbReference type="EMBL" id="NWH03921.1"/>
    </source>
</evidence>
<feature type="binding site" evidence="10">
    <location>
        <position position="173"/>
    </location>
    <ligand>
        <name>[4Fe-4S] cluster</name>
        <dbReference type="ChEBI" id="CHEBI:49883"/>
        <label>3</label>
    </ligand>
</feature>
<feature type="binding site" evidence="10">
    <location>
        <position position="170"/>
    </location>
    <ligand>
        <name>[4Fe-4S] cluster</name>
        <dbReference type="ChEBI" id="CHEBI:49883"/>
        <label>3</label>
    </ligand>
</feature>
<dbReference type="PANTHER" id="PTHR43560:SF1">
    <property type="entry name" value="ION-TRANSLOCATING OXIDOREDUCTASE COMPLEX SUBUNIT B"/>
    <property type="match status" value="1"/>
</dbReference>
<dbReference type="InterPro" id="IPR050395">
    <property type="entry name" value="4Fe4S_Ferredoxin_RnfB"/>
</dbReference>
<feature type="binding site" evidence="10">
    <location>
        <position position="53"/>
    </location>
    <ligand>
        <name>[4Fe-4S] cluster</name>
        <dbReference type="ChEBI" id="CHEBI:49883"/>
        <label>1</label>
    </ligand>
</feature>
<keyword evidence="11" id="KW-1133">Transmembrane helix</keyword>
<comment type="similarity">
    <text evidence="10">Belongs to the 4Fe4S bacterial-type ferredoxin family. RnfB subfamily.</text>
</comment>
<dbReference type="EMBL" id="JACADJ010000005">
    <property type="protein sequence ID" value="NWH03921.1"/>
    <property type="molecule type" value="Genomic_DNA"/>
</dbReference>
<keyword evidence="7 10" id="KW-0408">Iron</keyword>
<reference evidence="14 15" key="1">
    <citation type="submission" date="2020-06" db="EMBL/GenBank/DDBJ databases">
        <title>High-quality draft genome of sulfate reducer Desulfobacter latus type strain AcrS2 isolated from marine sediment.</title>
        <authorList>
            <person name="Hoppe M."/>
            <person name="Larsen C.K."/>
            <person name="Marshall I.P.G."/>
            <person name="Schramm A."/>
            <person name="Marietou A.G."/>
        </authorList>
    </citation>
    <scope>NUCLEOTIDE SEQUENCE [LARGE SCALE GENOMIC DNA]</scope>
    <source>
        <strain evidence="14 15">AcRS2</strain>
    </source>
</reference>
<feature type="binding site" evidence="10">
    <location>
        <position position="151"/>
    </location>
    <ligand>
        <name>[4Fe-4S] cluster</name>
        <dbReference type="ChEBI" id="CHEBI:49883"/>
        <label>3</label>
    </ligand>
</feature>
<evidence type="ECO:0000256" key="8">
    <source>
        <dbReference type="ARBA" id="ARBA00023014"/>
    </source>
</evidence>
<keyword evidence="15" id="KW-1185">Reference proteome</keyword>
<keyword evidence="1 10" id="KW-0813">Transport</keyword>
<feature type="binding site" evidence="10">
    <location>
        <position position="180"/>
    </location>
    <ligand>
        <name>[4Fe-4S] cluster</name>
        <dbReference type="ChEBI" id="CHEBI:49883"/>
        <label>2</label>
    </ligand>
</feature>
<feature type="domain" description="4Fe-4S" evidence="13">
    <location>
        <begin position="33"/>
        <end position="92"/>
    </location>
</feature>
<dbReference type="AlphaFoldDB" id="A0A850SYW8"/>
<keyword evidence="5 10" id="KW-1278">Translocase</keyword>
<evidence type="ECO:0000256" key="3">
    <source>
        <dbReference type="ARBA" id="ARBA00022723"/>
    </source>
</evidence>
<dbReference type="HAMAP" id="MF_00463">
    <property type="entry name" value="RsxB_RnfB"/>
    <property type="match status" value="1"/>
</dbReference>
<feature type="region of interest" description="Hydrophobic" evidence="10">
    <location>
        <begin position="1"/>
        <end position="27"/>
    </location>
</feature>
<dbReference type="InterPro" id="IPR010207">
    <property type="entry name" value="Elect_transpt_cplx_RnfB/RsxB"/>
</dbReference>
<feature type="domain" description="4Fe-4S ferredoxin-type" evidence="12">
    <location>
        <begin position="161"/>
        <end position="190"/>
    </location>
</feature>
<keyword evidence="10" id="KW-1003">Cell membrane</keyword>
<dbReference type="RefSeq" id="WP_178365378.1">
    <property type="nucleotide sequence ID" value="NZ_JACADJ010000005.1"/>
</dbReference>
<evidence type="ECO:0000259" key="13">
    <source>
        <dbReference type="PROSITE" id="PS51656"/>
    </source>
</evidence>
<comment type="caution">
    <text evidence="14">The sequence shown here is derived from an EMBL/GenBank/DDBJ whole genome shotgun (WGS) entry which is preliminary data.</text>
</comment>